<dbReference type="RefSeq" id="WP_115817560.1">
    <property type="nucleotide sequence ID" value="NZ_QRDV01000005.1"/>
</dbReference>
<keyword evidence="1" id="KW-0472">Membrane</keyword>
<feature type="transmembrane region" description="Helical" evidence="1">
    <location>
        <begin position="219"/>
        <end position="238"/>
    </location>
</feature>
<comment type="caution">
    <text evidence="3">The sequence shown here is derived from an EMBL/GenBank/DDBJ whole genome shotgun (WGS) entry which is preliminary data.</text>
</comment>
<keyword evidence="4" id="KW-1185">Reference proteome</keyword>
<dbReference type="PANTHER" id="PTHR37312:SF1">
    <property type="entry name" value="MEMBRANE-BOUND ACYLTRANSFERASE YKRP-RELATED"/>
    <property type="match status" value="1"/>
</dbReference>
<sequence>MLNKKSKSRIEWVDTAKAIGMFLVFYGHFVKNLYSETNDIAFLQHKYIYAFHMPLFFFISGFYFKPVTSFSLKFKQLFLRRLLPVFAFALLSLPLWLIYNFISYDSLKLGTIVKQILSYGRGNPQLNIITWFLVCLFVAEVIIAAITTIFKKPFALFIIGFVFLVGGVIISNRIEQFSALTGVDKNVWFIHTAIIAIGFYLLGYVIYPYINKLVNTAKWVFIPLVFVGFVGLFFTYNINSPFEGFNVNMIYAQYGSLLWFLISSFLGILGIISLSIILKSNKVFDFIGKNTLILIGLNGIFYAFLNKFLGSLYPDNGIWWQITGYALVISILSLLVCYPIINALNKYVPQLFGRPKQDGPLLPNLEAINWRAFFRKKLRQ</sequence>
<evidence type="ECO:0000313" key="4">
    <source>
        <dbReference type="Proteomes" id="UP000256980"/>
    </source>
</evidence>
<feature type="domain" description="Acyltransferase 3" evidence="2">
    <location>
        <begin position="11"/>
        <end position="340"/>
    </location>
</feature>
<reference evidence="3 4" key="1">
    <citation type="submission" date="2018-07" db="EMBL/GenBank/DDBJ databases">
        <title>Genomic Encyclopedia of Type Strains, Phase III (KMG-III): the genomes of soil and plant-associated and newly described type strains.</title>
        <authorList>
            <person name="Whitman W."/>
        </authorList>
    </citation>
    <scope>NUCLEOTIDE SEQUENCE [LARGE SCALE GENOMIC DNA]</scope>
    <source>
        <strain evidence="3 4">CECT 7946</strain>
    </source>
</reference>
<protein>
    <submittedName>
        <fullName evidence="3">Fucose 4-O-acetylase-like acetyltransferase</fullName>
    </submittedName>
</protein>
<keyword evidence="1" id="KW-1133">Transmembrane helix</keyword>
<proteinExistence type="predicted"/>
<feature type="transmembrane region" description="Helical" evidence="1">
    <location>
        <begin position="290"/>
        <end position="312"/>
    </location>
</feature>
<organism evidence="3 4">
    <name type="scientific">Winogradskyella eximia</name>
    <dbReference type="NCBI Taxonomy" id="262006"/>
    <lineage>
        <taxon>Bacteria</taxon>
        <taxon>Pseudomonadati</taxon>
        <taxon>Bacteroidota</taxon>
        <taxon>Flavobacteriia</taxon>
        <taxon>Flavobacteriales</taxon>
        <taxon>Flavobacteriaceae</taxon>
        <taxon>Winogradskyella</taxon>
    </lineage>
</organism>
<feature type="transmembrane region" description="Helical" evidence="1">
    <location>
        <begin position="186"/>
        <end position="207"/>
    </location>
</feature>
<dbReference type="GO" id="GO:0016747">
    <property type="term" value="F:acyltransferase activity, transferring groups other than amino-acyl groups"/>
    <property type="evidence" value="ECO:0007669"/>
    <property type="project" value="InterPro"/>
</dbReference>
<feature type="transmembrane region" description="Helical" evidence="1">
    <location>
        <begin position="12"/>
        <end position="29"/>
    </location>
</feature>
<keyword evidence="1" id="KW-0812">Transmembrane</keyword>
<name>A0A3D9H3I3_9FLAO</name>
<dbReference type="InterPro" id="IPR002656">
    <property type="entry name" value="Acyl_transf_3_dom"/>
</dbReference>
<feature type="transmembrane region" description="Helical" evidence="1">
    <location>
        <begin position="258"/>
        <end position="278"/>
    </location>
</feature>
<feature type="transmembrane region" description="Helical" evidence="1">
    <location>
        <begin position="128"/>
        <end position="147"/>
    </location>
</feature>
<dbReference type="EMBL" id="QRDV01000005">
    <property type="protein sequence ID" value="RED43456.1"/>
    <property type="molecule type" value="Genomic_DNA"/>
</dbReference>
<dbReference type="Pfam" id="PF01757">
    <property type="entry name" value="Acyl_transf_3"/>
    <property type="match status" value="1"/>
</dbReference>
<feature type="transmembrane region" description="Helical" evidence="1">
    <location>
        <begin position="318"/>
        <end position="341"/>
    </location>
</feature>
<dbReference type="PANTHER" id="PTHR37312">
    <property type="entry name" value="MEMBRANE-BOUND ACYLTRANSFERASE YKRP-RELATED"/>
    <property type="match status" value="1"/>
</dbReference>
<feature type="transmembrane region" description="Helical" evidence="1">
    <location>
        <begin position="154"/>
        <end position="174"/>
    </location>
</feature>
<feature type="transmembrane region" description="Helical" evidence="1">
    <location>
        <begin position="49"/>
        <end position="66"/>
    </location>
</feature>
<dbReference type="AlphaFoldDB" id="A0A3D9H3I3"/>
<evidence type="ECO:0000256" key="1">
    <source>
        <dbReference type="SAM" id="Phobius"/>
    </source>
</evidence>
<keyword evidence="3" id="KW-0808">Transferase</keyword>
<evidence type="ECO:0000313" key="3">
    <source>
        <dbReference type="EMBL" id="RED43456.1"/>
    </source>
</evidence>
<dbReference type="Proteomes" id="UP000256980">
    <property type="component" value="Unassembled WGS sequence"/>
</dbReference>
<accession>A0A3D9H3I3</accession>
<evidence type="ECO:0000259" key="2">
    <source>
        <dbReference type="Pfam" id="PF01757"/>
    </source>
</evidence>
<dbReference type="InterPro" id="IPR052734">
    <property type="entry name" value="Nod_factor_acetyltransferase"/>
</dbReference>
<feature type="transmembrane region" description="Helical" evidence="1">
    <location>
        <begin position="78"/>
        <end position="99"/>
    </location>
</feature>
<gene>
    <name evidence="3" type="ORF">DFQ10_10554</name>
</gene>
<dbReference type="OrthoDB" id="9809782at2"/>